<accession>A0A2A2LAB9</accession>
<dbReference type="AlphaFoldDB" id="A0A2A2LAB9"/>
<protein>
    <submittedName>
        <fullName evidence="1">Uncharacterized protein</fullName>
    </submittedName>
</protein>
<dbReference type="Proteomes" id="UP000218231">
    <property type="component" value="Unassembled WGS sequence"/>
</dbReference>
<organism evidence="1 2">
    <name type="scientific">Diploscapter pachys</name>
    <dbReference type="NCBI Taxonomy" id="2018661"/>
    <lineage>
        <taxon>Eukaryota</taxon>
        <taxon>Metazoa</taxon>
        <taxon>Ecdysozoa</taxon>
        <taxon>Nematoda</taxon>
        <taxon>Chromadorea</taxon>
        <taxon>Rhabditida</taxon>
        <taxon>Rhabditina</taxon>
        <taxon>Rhabditomorpha</taxon>
        <taxon>Rhabditoidea</taxon>
        <taxon>Rhabditidae</taxon>
        <taxon>Diploscapter</taxon>
    </lineage>
</organism>
<dbReference type="CDD" id="cd22744">
    <property type="entry name" value="OTU"/>
    <property type="match status" value="1"/>
</dbReference>
<sequence length="223" mass="25702">MGRDKSWGGLPELKVLARMMSRRINVYQENSRSATSYRARGLRSRILGPEPLLCIAAKLCSTQKGGSESEMALEERLRMIDELNECLDGPDEEEEGSDEEVISRNFLLRLKRANERRRQLDPDFNSARTQSTNNAFLKLREDFVTRVNAVRSPNEQLDKYSDDGIEELVELAEKDTELHKQLKKHGFGCEVIRKSLKDLQNAYKVSEVQKCTFLQKKLEFKNC</sequence>
<evidence type="ECO:0000313" key="2">
    <source>
        <dbReference type="Proteomes" id="UP000218231"/>
    </source>
</evidence>
<keyword evidence="2" id="KW-1185">Reference proteome</keyword>
<comment type="caution">
    <text evidence="1">The sequence shown here is derived from an EMBL/GenBank/DDBJ whole genome shotgun (WGS) entry which is preliminary data.</text>
</comment>
<name>A0A2A2LAB9_9BILA</name>
<dbReference type="EMBL" id="LIAE01006976">
    <property type="protein sequence ID" value="PAV83231.1"/>
    <property type="molecule type" value="Genomic_DNA"/>
</dbReference>
<proteinExistence type="predicted"/>
<evidence type="ECO:0000313" key="1">
    <source>
        <dbReference type="EMBL" id="PAV83231.1"/>
    </source>
</evidence>
<dbReference type="Gene3D" id="3.90.70.80">
    <property type="match status" value="1"/>
</dbReference>
<gene>
    <name evidence="1" type="ORF">WR25_15574</name>
</gene>
<reference evidence="1 2" key="1">
    <citation type="journal article" date="2017" name="Curr. Biol.">
        <title>Genome architecture and evolution of a unichromosomal asexual nematode.</title>
        <authorList>
            <person name="Fradin H."/>
            <person name="Zegar C."/>
            <person name="Gutwein M."/>
            <person name="Lucas J."/>
            <person name="Kovtun M."/>
            <person name="Corcoran D."/>
            <person name="Baugh L.R."/>
            <person name="Kiontke K."/>
            <person name="Gunsalus K."/>
            <person name="Fitch D.H."/>
            <person name="Piano F."/>
        </authorList>
    </citation>
    <scope>NUCLEOTIDE SEQUENCE [LARGE SCALE GENOMIC DNA]</scope>
    <source>
        <strain evidence="1">PF1309</strain>
    </source>
</reference>